<accession>A0ACC1HUQ6</accession>
<dbReference type="Proteomes" id="UP001145114">
    <property type="component" value="Unassembled WGS sequence"/>
</dbReference>
<evidence type="ECO:0000313" key="2">
    <source>
        <dbReference type="Proteomes" id="UP001145114"/>
    </source>
</evidence>
<keyword evidence="2" id="KW-1185">Reference proteome</keyword>
<gene>
    <name evidence="1" type="ORF">EV182_000560</name>
</gene>
<sequence length="158" mass="18210">MVKFFQQTFSFDFPWASVTYAYLNRYPNPYASHVLATDTLYHNVDQETGNLHIARLLLKTNSVPRWGRAIMKGNSTAYILEEIEVDPINKVFKTKTRNITHTRMLKVEEAQTIKASPEDPENHTTGCNETRIVSNFGYGLNSKIESFSLSRFRNNITK</sequence>
<proteinExistence type="predicted"/>
<protein>
    <submittedName>
        <fullName evidence="1">Uncharacterized protein</fullName>
    </submittedName>
</protein>
<name>A0ACC1HUQ6_9FUNG</name>
<reference evidence="1" key="1">
    <citation type="submission" date="2022-06" db="EMBL/GenBank/DDBJ databases">
        <title>Phylogenomic reconstructions and comparative analyses of Kickxellomycotina fungi.</title>
        <authorList>
            <person name="Reynolds N.K."/>
            <person name="Stajich J.E."/>
            <person name="Barry K."/>
            <person name="Grigoriev I.V."/>
            <person name="Crous P."/>
            <person name="Smith M.E."/>
        </authorList>
    </citation>
    <scope>NUCLEOTIDE SEQUENCE</scope>
    <source>
        <strain evidence="1">RSA 2271</strain>
    </source>
</reference>
<feature type="non-terminal residue" evidence="1">
    <location>
        <position position="158"/>
    </location>
</feature>
<dbReference type="EMBL" id="JAMZIH010000029">
    <property type="protein sequence ID" value="KAJ1680167.1"/>
    <property type="molecule type" value="Genomic_DNA"/>
</dbReference>
<evidence type="ECO:0000313" key="1">
    <source>
        <dbReference type="EMBL" id="KAJ1680167.1"/>
    </source>
</evidence>
<organism evidence="1 2">
    <name type="scientific">Spiromyces aspiralis</name>
    <dbReference type="NCBI Taxonomy" id="68401"/>
    <lineage>
        <taxon>Eukaryota</taxon>
        <taxon>Fungi</taxon>
        <taxon>Fungi incertae sedis</taxon>
        <taxon>Zoopagomycota</taxon>
        <taxon>Kickxellomycotina</taxon>
        <taxon>Kickxellomycetes</taxon>
        <taxon>Kickxellales</taxon>
        <taxon>Kickxellaceae</taxon>
        <taxon>Spiromyces</taxon>
    </lineage>
</organism>
<comment type="caution">
    <text evidence="1">The sequence shown here is derived from an EMBL/GenBank/DDBJ whole genome shotgun (WGS) entry which is preliminary data.</text>
</comment>